<protein>
    <recommendedName>
        <fullName evidence="1">endopeptidase La</fullName>
        <ecNumber evidence="1">3.4.21.53</ecNumber>
    </recommendedName>
</protein>
<dbReference type="PANTHER" id="PTHR10046">
    <property type="entry name" value="ATP DEPENDENT LON PROTEASE FAMILY MEMBER"/>
    <property type="match status" value="1"/>
</dbReference>
<keyword evidence="2" id="KW-1133">Transmembrane helix</keyword>
<dbReference type="SMART" id="SM00228">
    <property type="entry name" value="PDZ"/>
    <property type="match status" value="1"/>
</dbReference>
<dbReference type="Pfam" id="PF13180">
    <property type="entry name" value="PDZ_2"/>
    <property type="match status" value="1"/>
</dbReference>
<dbReference type="Proteomes" id="UP000031982">
    <property type="component" value="Unassembled WGS sequence"/>
</dbReference>
<evidence type="ECO:0000313" key="5">
    <source>
        <dbReference type="EMBL" id="KIL80471.1"/>
    </source>
</evidence>
<evidence type="ECO:0000259" key="4">
    <source>
        <dbReference type="PROSITE" id="PS51786"/>
    </source>
</evidence>
<keyword evidence="6" id="KW-1185">Reference proteome</keyword>
<keyword evidence="2" id="KW-0472">Membrane</keyword>
<evidence type="ECO:0000256" key="1">
    <source>
        <dbReference type="PROSITE-ProRule" id="PRU01122"/>
    </source>
</evidence>
<dbReference type="PROSITE" id="PS51786">
    <property type="entry name" value="LON_PROTEOLYTIC"/>
    <property type="match status" value="1"/>
</dbReference>
<organism evidence="5 6">
    <name type="scientific">Bacillus badius</name>
    <dbReference type="NCBI Taxonomy" id="1455"/>
    <lineage>
        <taxon>Bacteria</taxon>
        <taxon>Bacillati</taxon>
        <taxon>Bacillota</taxon>
        <taxon>Bacilli</taxon>
        <taxon>Bacillales</taxon>
        <taxon>Bacillaceae</taxon>
        <taxon>Pseudobacillus</taxon>
    </lineage>
</organism>
<feature type="domain" description="PDZ" evidence="3">
    <location>
        <begin position="110"/>
        <end position="185"/>
    </location>
</feature>
<evidence type="ECO:0000256" key="2">
    <source>
        <dbReference type="SAM" id="Phobius"/>
    </source>
</evidence>
<comment type="catalytic activity">
    <reaction evidence="1">
        <text>Hydrolysis of proteins in presence of ATP.</text>
        <dbReference type="EC" id="3.4.21.53"/>
    </reaction>
</comment>
<dbReference type="EC" id="3.4.21.53" evidence="1"/>
<feature type="active site" evidence="1">
    <location>
        <position position="278"/>
    </location>
</feature>
<keyword evidence="1" id="KW-0378">Hydrolase</keyword>
<evidence type="ECO:0000259" key="3">
    <source>
        <dbReference type="PROSITE" id="PS50106"/>
    </source>
</evidence>
<reference evidence="5 6" key="1">
    <citation type="submission" date="2015-01" db="EMBL/GenBank/DDBJ databases">
        <title>Genome Assembly of Bacillus badius MTCC 1458.</title>
        <authorList>
            <person name="Verma A."/>
            <person name="Khatri I."/>
            <person name="Mual P."/>
            <person name="Subramanian S."/>
            <person name="Krishnamurthi S."/>
        </authorList>
    </citation>
    <scope>NUCLEOTIDE SEQUENCE [LARGE SCALE GENOMIC DNA]</scope>
    <source>
        <strain evidence="5 6">MTCC 1458</strain>
    </source>
</reference>
<dbReference type="InterPro" id="IPR001478">
    <property type="entry name" value="PDZ"/>
</dbReference>
<evidence type="ECO:0000313" key="6">
    <source>
        <dbReference type="Proteomes" id="UP000031982"/>
    </source>
</evidence>
<dbReference type="InterPro" id="IPR008269">
    <property type="entry name" value="Lon_proteolytic"/>
</dbReference>
<accession>A0ABR5B0K6</accession>
<comment type="similarity">
    <text evidence="1">Belongs to the peptidase S16 family.</text>
</comment>
<dbReference type="InterPro" id="IPR036034">
    <property type="entry name" value="PDZ_sf"/>
</dbReference>
<feature type="active site" evidence="1">
    <location>
        <position position="233"/>
    </location>
</feature>
<keyword evidence="1" id="KW-0720">Serine protease</keyword>
<dbReference type="Pfam" id="PF05362">
    <property type="entry name" value="Lon_C"/>
    <property type="match status" value="1"/>
</dbReference>
<dbReference type="EMBL" id="JXLP01000001">
    <property type="protein sequence ID" value="KIL80471.1"/>
    <property type="molecule type" value="Genomic_DNA"/>
</dbReference>
<comment type="caution">
    <text evidence="5">The sequence shown here is derived from an EMBL/GenBank/DDBJ whole genome shotgun (WGS) entry which is preliminary data.</text>
</comment>
<name>A0ABR5B0K6_BACBA</name>
<sequence length="345" mass="38149">MRNKWMPLIYVFILLLIGAAFIDLPYYVMKPGDAHALKPIVEVAGGKKDEGTLMLTTIKMGEANYITYALASLRDYEEILPVEEVRSPHETNDEYNIRQQYLMSNSQQNAITVAFDAAEKPYTFEYEGVYVLNVFPGMPAEGVLEAGDRIVAIDGKEFKSSRLFTDYIQTKQPGEKVTITFIRNKEKMEKSISLKKFEGNQQKTGMGIGLADQKKLVSKPKVKLKADSIGGPSAGLMFSLEIYNQLVKEDVAKGRKIAGTGTMEPDGTVGRIGGIAQKVVAADKAGAEIFLAPDDHISPELKKRVPGIVSNYKEAVRTAKDIDTKMKIVPVHTFDDALTYLLNGK</sequence>
<gene>
    <name evidence="5" type="ORF">SD77_0319</name>
</gene>
<feature type="transmembrane region" description="Helical" evidence="2">
    <location>
        <begin position="7"/>
        <end position="28"/>
    </location>
</feature>
<dbReference type="InterPro" id="IPR014721">
    <property type="entry name" value="Ribsml_uS5_D2-typ_fold_subgr"/>
</dbReference>
<dbReference type="SUPFAM" id="SSF54211">
    <property type="entry name" value="Ribosomal protein S5 domain 2-like"/>
    <property type="match status" value="1"/>
</dbReference>
<dbReference type="InterPro" id="IPR020568">
    <property type="entry name" value="Ribosomal_Su5_D2-typ_SF"/>
</dbReference>
<feature type="domain" description="Lon proteolytic" evidence="4">
    <location>
        <begin position="228"/>
        <end position="344"/>
    </location>
</feature>
<dbReference type="PROSITE" id="PS50106">
    <property type="entry name" value="PDZ"/>
    <property type="match status" value="1"/>
</dbReference>
<keyword evidence="2" id="KW-0812">Transmembrane</keyword>
<keyword evidence="1" id="KW-0645">Protease</keyword>
<proteinExistence type="inferred from homology"/>
<dbReference type="Gene3D" id="3.30.230.10">
    <property type="match status" value="1"/>
</dbReference>
<dbReference type="SUPFAM" id="SSF50156">
    <property type="entry name" value="PDZ domain-like"/>
    <property type="match status" value="1"/>
</dbReference>
<dbReference type="RefSeq" id="WP_041113086.1">
    <property type="nucleotide sequence ID" value="NZ_JARTHD010000013.1"/>
</dbReference>
<dbReference type="InterPro" id="IPR027065">
    <property type="entry name" value="Lon_Prtase"/>
</dbReference>
<dbReference type="NCBIfam" id="NF041438">
    <property type="entry name" value="SepM_fam_S16"/>
    <property type="match status" value="1"/>
</dbReference>